<gene>
    <name evidence="1" type="ordered locus">Mtc_2075</name>
</gene>
<sequence length="122" mass="12838">MRLKAILVGLLLMLLFVPAAGAIYIPGQETPDDGLYHIMSAGEGTMAPNLGISGGIALPSMLSIPFQAPYGINVYPIMAIPQIDESGNINLGAIIGHIVTPPMPGYWDNIDPGSLNINMPII</sequence>
<evidence type="ECO:0000313" key="2">
    <source>
        <dbReference type="Proteomes" id="UP000005233"/>
    </source>
</evidence>
<dbReference type="HOGENOM" id="CLU_2021503_0_0_2"/>
<accession>H8I7E8</accession>
<name>H8I7E8_METCZ</name>
<organism evidence="1 2">
    <name type="scientific">Methanocella conradii (strain DSM 24694 / JCM 17849 / CGMCC 1.5162 / HZ254)</name>
    <dbReference type="NCBI Taxonomy" id="1041930"/>
    <lineage>
        <taxon>Archaea</taxon>
        <taxon>Methanobacteriati</taxon>
        <taxon>Methanobacteriota</taxon>
        <taxon>Stenosarchaea group</taxon>
        <taxon>Methanomicrobia</taxon>
        <taxon>Methanocellales</taxon>
        <taxon>Methanocellaceae</taxon>
        <taxon>Methanocella</taxon>
    </lineage>
</organism>
<dbReference type="GeneID" id="11972230"/>
<dbReference type="Proteomes" id="UP000005233">
    <property type="component" value="Chromosome"/>
</dbReference>
<proteinExistence type="predicted"/>
<dbReference type="STRING" id="1041930.Mtc_2075"/>
<evidence type="ECO:0000313" key="1">
    <source>
        <dbReference type="EMBL" id="AFD00814.1"/>
    </source>
</evidence>
<dbReference type="KEGG" id="mez:Mtc_2075"/>
<protein>
    <submittedName>
        <fullName evidence="1">Uncharacterized protein</fullName>
    </submittedName>
</protein>
<dbReference type="RefSeq" id="WP_014406645.1">
    <property type="nucleotide sequence ID" value="NC_017034.1"/>
</dbReference>
<dbReference type="AlphaFoldDB" id="H8I7E8"/>
<dbReference type="EMBL" id="CP003243">
    <property type="protein sequence ID" value="AFD00814.1"/>
    <property type="molecule type" value="Genomic_DNA"/>
</dbReference>
<reference evidence="1 2" key="1">
    <citation type="journal article" date="2012" name="J. Bacteriol.">
        <title>Complete genome sequence of a thermophilic methanogen, Methanocella conradii HZ254, isolated from Chinese rice field soil.</title>
        <authorList>
            <person name="Lu Z."/>
            <person name="Lu Y."/>
        </authorList>
    </citation>
    <scope>NUCLEOTIDE SEQUENCE [LARGE SCALE GENOMIC DNA]</scope>
    <source>
        <strain evidence="2">DSM 24694 / JCM 17849 / CGMCC 1.5162 / HZ254</strain>
    </source>
</reference>
<keyword evidence="2" id="KW-1185">Reference proteome</keyword>